<evidence type="ECO:0000313" key="22">
    <source>
        <dbReference type="Ensembl" id="ENSORLP00015015494.1"/>
    </source>
</evidence>
<dbReference type="PANTHER" id="PTHR10546">
    <property type="entry name" value="SODIUM CHANNEL SUBUNIT BETA-1 AND 3"/>
    <property type="match status" value="1"/>
</dbReference>
<evidence type="ECO:0000256" key="20">
    <source>
        <dbReference type="SAM" id="SignalP"/>
    </source>
</evidence>
<dbReference type="Proteomes" id="UP000265200">
    <property type="component" value="Chromosome 16"/>
</dbReference>
<evidence type="ECO:0000256" key="10">
    <source>
        <dbReference type="ARBA" id="ARBA00023053"/>
    </source>
</evidence>
<protein>
    <recommendedName>
        <fullName evidence="18">Sodium channel regulatory subunit beta-3</fullName>
    </recommendedName>
</protein>
<keyword evidence="8" id="KW-0851">Voltage-gated channel</keyword>
<dbReference type="Ensembl" id="ENSORLT00015023426.1">
    <property type="protein sequence ID" value="ENSORLP00015015494.1"/>
    <property type="gene ID" value="ENSORLG00015016412.1"/>
</dbReference>
<accession>A0A3P9I6M0</accession>
<evidence type="ECO:0000256" key="9">
    <source>
        <dbReference type="ARBA" id="ARBA00022989"/>
    </source>
</evidence>
<dbReference type="GO" id="GO:0005272">
    <property type="term" value="F:sodium channel activity"/>
    <property type="evidence" value="ECO:0007669"/>
    <property type="project" value="UniProtKB-KW"/>
</dbReference>
<keyword evidence="10" id="KW-0915">Sodium</keyword>
<evidence type="ECO:0000259" key="21">
    <source>
        <dbReference type="PROSITE" id="PS50835"/>
    </source>
</evidence>
<feature type="signal peptide" evidence="20">
    <location>
        <begin position="1"/>
        <end position="24"/>
    </location>
</feature>
<dbReference type="InterPro" id="IPR013783">
    <property type="entry name" value="Ig-like_fold"/>
</dbReference>
<keyword evidence="14" id="KW-0325">Glycoprotein</keyword>
<comment type="subcellular location">
    <subcellularLocation>
        <location evidence="1">Cell membrane</location>
        <topology evidence="1">Single-pass type I membrane protein</topology>
    </subcellularLocation>
</comment>
<keyword evidence="9" id="KW-1133">Transmembrane helix</keyword>
<dbReference type="PROSITE" id="PS50835">
    <property type="entry name" value="IG_LIKE"/>
    <property type="match status" value="1"/>
</dbReference>
<keyword evidence="16" id="KW-0407">Ion channel</keyword>
<keyword evidence="3" id="KW-0813">Transport</keyword>
<evidence type="ECO:0000256" key="17">
    <source>
        <dbReference type="ARBA" id="ARBA00023319"/>
    </source>
</evidence>
<keyword evidence="5" id="KW-1003">Cell membrane</keyword>
<keyword evidence="7 20" id="KW-0732">Signal</keyword>
<dbReference type="InterPro" id="IPR013106">
    <property type="entry name" value="Ig_V-set"/>
</dbReference>
<keyword evidence="13" id="KW-1015">Disulfide bond</keyword>
<feature type="chain" id="PRO_5018096140" description="Sodium channel regulatory subunit beta-3" evidence="20">
    <location>
        <begin position="25"/>
        <end position="204"/>
    </location>
</feature>
<dbReference type="FunFam" id="2.60.40.10:FF:000375">
    <property type="entry name" value="Sodium channel beta 1 subunit"/>
    <property type="match status" value="1"/>
</dbReference>
<reference key="1">
    <citation type="journal article" date="2007" name="Nature">
        <title>The medaka draft genome and insights into vertebrate genome evolution.</title>
        <authorList>
            <person name="Kasahara M."/>
            <person name="Naruse K."/>
            <person name="Sasaki S."/>
            <person name="Nakatani Y."/>
            <person name="Qu W."/>
            <person name="Ahsan B."/>
            <person name="Yamada T."/>
            <person name="Nagayasu Y."/>
            <person name="Doi K."/>
            <person name="Kasai Y."/>
            <person name="Jindo T."/>
            <person name="Kobayashi D."/>
            <person name="Shimada A."/>
            <person name="Toyoda A."/>
            <person name="Kuroki Y."/>
            <person name="Fujiyama A."/>
            <person name="Sasaki T."/>
            <person name="Shimizu A."/>
            <person name="Asakawa S."/>
            <person name="Shimizu N."/>
            <person name="Hashimoto S."/>
            <person name="Yang J."/>
            <person name="Lee Y."/>
            <person name="Matsushima K."/>
            <person name="Sugano S."/>
            <person name="Sakaizumi M."/>
            <person name="Narita T."/>
            <person name="Ohishi K."/>
            <person name="Haga S."/>
            <person name="Ohta F."/>
            <person name="Nomoto H."/>
            <person name="Nogata K."/>
            <person name="Morishita T."/>
            <person name="Endo T."/>
            <person name="Shin-I T."/>
            <person name="Takeda H."/>
            <person name="Morishita S."/>
            <person name="Kohara Y."/>
        </authorList>
    </citation>
    <scope>NUCLEOTIDE SEQUENCE [LARGE SCALE GENOMIC DNA]</scope>
    <source>
        <strain>Hd-rR</strain>
    </source>
</reference>
<name>A0A3P9I6M0_ORYLA</name>
<dbReference type="PANTHER" id="PTHR10546:SF9">
    <property type="entry name" value="SODIUM CHANNEL SUBUNIT BETA-1 PRECURSOR"/>
    <property type="match status" value="1"/>
</dbReference>
<evidence type="ECO:0000256" key="12">
    <source>
        <dbReference type="ARBA" id="ARBA00023136"/>
    </source>
</evidence>
<dbReference type="InterPro" id="IPR007110">
    <property type="entry name" value="Ig-like_dom"/>
</dbReference>
<dbReference type="Pfam" id="PF07686">
    <property type="entry name" value="V-set"/>
    <property type="match status" value="1"/>
</dbReference>
<keyword evidence="12" id="KW-0472">Membrane</keyword>
<evidence type="ECO:0000256" key="18">
    <source>
        <dbReference type="ARBA" id="ARBA00044530"/>
    </source>
</evidence>
<evidence type="ECO:0000256" key="6">
    <source>
        <dbReference type="ARBA" id="ARBA00022692"/>
    </source>
</evidence>
<dbReference type="InterPro" id="IPR027098">
    <property type="entry name" value="Na_channel_b1/b3"/>
</dbReference>
<dbReference type="SMART" id="SM00409">
    <property type="entry name" value="IG"/>
    <property type="match status" value="1"/>
</dbReference>
<keyword evidence="4" id="KW-0894">Sodium channel</keyword>
<dbReference type="SUPFAM" id="SSF48726">
    <property type="entry name" value="Immunoglobulin"/>
    <property type="match status" value="1"/>
</dbReference>
<dbReference type="InterPro" id="IPR003599">
    <property type="entry name" value="Ig_sub"/>
</dbReference>
<feature type="domain" description="Ig-like" evidence="21">
    <location>
        <begin position="7"/>
        <end position="150"/>
    </location>
</feature>
<proteinExistence type="inferred from homology"/>
<evidence type="ECO:0000256" key="8">
    <source>
        <dbReference type="ARBA" id="ARBA00022882"/>
    </source>
</evidence>
<dbReference type="InterPro" id="IPR036179">
    <property type="entry name" value="Ig-like_dom_sf"/>
</dbReference>
<reference evidence="22" key="4">
    <citation type="submission" date="2025-09" db="UniProtKB">
        <authorList>
            <consortium name="Ensembl"/>
        </authorList>
    </citation>
    <scope>IDENTIFICATION</scope>
    <source>
        <strain evidence="22">HSOK</strain>
    </source>
</reference>
<reference evidence="22" key="3">
    <citation type="submission" date="2025-08" db="UniProtKB">
        <authorList>
            <consortium name="Ensembl"/>
        </authorList>
    </citation>
    <scope>IDENTIFICATION</scope>
    <source>
        <strain evidence="22">HSOK</strain>
    </source>
</reference>
<sequence>MCAARDPLLLLLLTLLALQARVCGGACVEVDSDTEAVVGDGFQLGCIYCKMRGEVRAKASVDWYYRSSDEREKGDVQIYRYQNQRGEIMDPRFEDRLAWNGSKGTDDLQDGSIYILNVTYNDTGTYTCNFTRTLTYNYYEVQANNTKTVQLNVVSRRKAASVTHGRHAHISDSSRETRSPCSPGSCLRGRGFLMCRQMWSGVWF</sequence>
<evidence type="ECO:0000256" key="14">
    <source>
        <dbReference type="ARBA" id="ARBA00023180"/>
    </source>
</evidence>
<evidence type="ECO:0000256" key="11">
    <source>
        <dbReference type="ARBA" id="ARBA00023065"/>
    </source>
</evidence>
<evidence type="ECO:0000256" key="3">
    <source>
        <dbReference type="ARBA" id="ARBA00022448"/>
    </source>
</evidence>
<evidence type="ECO:0000256" key="15">
    <source>
        <dbReference type="ARBA" id="ARBA00023201"/>
    </source>
</evidence>
<organism evidence="22 23">
    <name type="scientific">Oryzias latipes</name>
    <name type="common">Japanese rice fish</name>
    <name type="synonym">Japanese killifish</name>
    <dbReference type="NCBI Taxonomy" id="8090"/>
    <lineage>
        <taxon>Eukaryota</taxon>
        <taxon>Metazoa</taxon>
        <taxon>Chordata</taxon>
        <taxon>Craniata</taxon>
        <taxon>Vertebrata</taxon>
        <taxon>Euteleostomi</taxon>
        <taxon>Actinopterygii</taxon>
        <taxon>Neopterygii</taxon>
        <taxon>Teleostei</taxon>
        <taxon>Neoteleostei</taxon>
        <taxon>Acanthomorphata</taxon>
        <taxon>Ovalentaria</taxon>
        <taxon>Atherinomorphae</taxon>
        <taxon>Beloniformes</taxon>
        <taxon>Adrianichthyidae</taxon>
        <taxon>Oryziinae</taxon>
        <taxon>Oryzias</taxon>
    </lineage>
</organism>
<keyword evidence="17" id="KW-0393">Immunoglobulin domain</keyword>
<evidence type="ECO:0000313" key="23">
    <source>
        <dbReference type="Proteomes" id="UP000265200"/>
    </source>
</evidence>
<reference evidence="22 23" key="2">
    <citation type="submission" date="2017-04" db="EMBL/GenBank/DDBJ databases">
        <title>CpG methylation of centromeres and impact of large insertions on vertebrate speciation.</title>
        <authorList>
            <person name="Ichikawa K."/>
            <person name="Yoshimura J."/>
            <person name="Morishita S."/>
        </authorList>
    </citation>
    <scope>NUCLEOTIDE SEQUENCE</scope>
    <source>
        <strain evidence="22 23">HSOK</strain>
    </source>
</reference>
<evidence type="ECO:0000256" key="4">
    <source>
        <dbReference type="ARBA" id="ARBA00022461"/>
    </source>
</evidence>
<evidence type="ECO:0000256" key="7">
    <source>
        <dbReference type="ARBA" id="ARBA00022729"/>
    </source>
</evidence>
<evidence type="ECO:0000256" key="19">
    <source>
        <dbReference type="ARBA" id="ARBA00049669"/>
    </source>
</evidence>
<comment type="subunit">
    <text evidence="19">A voltage-gated sodium (Nav) channel consists of an ion-conducting pore-forming alpha subunit functional on its own that is regulated by one or more beta subunits. Forms homodimers and homotrimers. SCN3B is non-covalently associated with alpha subunits and induces the formation of alpha subunit oligomers, including trimers. Interacts with SCN5A/Nav1.5; regulatory subunit of SCN5A/Nav1.5. Interacts with SCN7A/Nav2.1; probable regulatory subunit of SCN7A/Nav2.1. Interacts with SCN10A; regulatory subunit of SCN10A/Nav1.8. Interacts with NFASC; probably involved in targeting the sodium channels to the nodes of Ranvier.</text>
</comment>
<keyword evidence="15" id="KW-0739">Sodium transport</keyword>
<keyword evidence="6" id="KW-0812">Transmembrane</keyword>
<dbReference type="AlphaFoldDB" id="A0A3P9I6M0"/>
<dbReference type="GO" id="GO:0017080">
    <property type="term" value="F:sodium channel regulator activity"/>
    <property type="evidence" value="ECO:0007669"/>
    <property type="project" value="InterPro"/>
</dbReference>
<dbReference type="Gene3D" id="2.60.40.10">
    <property type="entry name" value="Immunoglobulins"/>
    <property type="match status" value="1"/>
</dbReference>
<evidence type="ECO:0000256" key="2">
    <source>
        <dbReference type="ARBA" id="ARBA00010404"/>
    </source>
</evidence>
<evidence type="ECO:0000256" key="5">
    <source>
        <dbReference type="ARBA" id="ARBA00022475"/>
    </source>
</evidence>
<comment type="similarity">
    <text evidence="2">Belongs to the sodium channel auxiliary subunit SCN3B (TC 8.A.17) family.</text>
</comment>
<evidence type="ECO:0000256" key="13">
    <source>
        <dbReference type="ARBA" id="ARBA00023157"/>
    </source>
</evidence>
<keyword evidence="11" id="KW-0406">Ion transport</keyword>
<evidence type="ECO:0000256" key="1">
    <source>
        <dbReference type="ARBA" id="ARBA00004251"/>
    </source>
</evidence>
<evidence type="ECO:0000256" key="16">
    <source>
        <dbReference type="ARBA" id="ARBA00023303"/>
    </source>
</evidence>
<dbReference type="GO" id="GO:0001518">
    <property type="term" value="C:voltage-gated sodium channel complex"/>
    <property type="evidence" value="ECO:0007669"/>
    <property type="project" value="InterPro"/>
</dbReference>